<proteinExistence type="predicted"/>
<feature type="region of interest" description="Disordered" evidence="1">
    <location>
        <begin position="1"/>
        <end position="62"/>
    </location>
</feature>
<evidence type="ECO:0000313" key="3">
    <source>
        <dbReference type="Proteomes" id="UP001322277"/>
    </source>
</evidence>
<feature type="compositionally biased region" description="Low complexity" evidence="1">
    <location>
        <begin position="19"/>
        <end position="31"/>
    </location>
</feature>
<gene>
    <name evidence="2" type="ORF">CDEST_13697</name>
</gene>
<dbReference type="KEGG" id="cdet:87950197"/>
<organism evidence="2 3">
    <name type="scientific">Colletotrichum destructivum</name>
    <dbReference type="NCBI Taxonomy" id="34406"/>
    <lineage>
        <taxon>Eukaryota</taxon>
        <taxon>Fungi</taxon>
        <taxon>Dikarya</taxon>
        <taxon>Ascomycota</taxon>
        <taxon>Pezizomycotina</taxon>
        <taxon>Sordariomycetes</taxon>
        <taxon>Hypocreomycetidae</taxon>
        <taxon>Glomerellales</taxon>
        <taxon>Glomerellaceae</taxon>
        <taxon>Colletotrichum</taxon>
        <taxon>Colletotrichum destructivum species complex</taxon>
    </lineage>
</organism>
<keyword evidence="3" id="KW-1185">Reference proteome</keyword>
<feature type="compositionally biased region" description="Gly residues" evidence="1">
    <location>
        <begin position="48"/>
        <end position="62"/>
    </location>
</feature>
<dbReference type="EMBL" id="CP137313">
    <property type="protein sequence ID" value="WQF88683.1"/>
    <property type="molecule type" value="Genomic_DNA"/>
</dbReference>
<reference evidence="3" key="1">
    <citation type="journal article" date="2023" name="bioRxiv">
        <title>Complete genome of the Medicago anthracnose fungus, Colletotrichum destructivum, reveals a mini-chromosome-like region within a core chromosome.</title>
        <authorList>
            <person name="Lapalu N."/>
            <person name="Simon A."/>
            <person name="Lu A."/>
            <person name="Plaumann P.-L."/>
            <person name="Amselem J."/>
            <person name="Pigne S."/>
            <person name="Auger A."/>
            <person name="Koch C."/>
            <person name="Dallery J.-F."/>
            <person name="O'Connell R.J."/>
        </authorList>
    </citation>
    <scope>NUCLEOTIDE SEQUENCE [LARGE SCALE GENOMIC DNA]</scope>
    <source>
        <strain evidence="3">CBS 520.97</strain>
    </source>
</reference>
<dbReference type="AlphaFoldDB" id="A0AAX4IZY1"/>
<sequence>MAQANCPRVGGLGRFLPPLSGRSARLGLLRTRTPEGEAKGQGTAARRPGGGFPPSGTKVGGW</sequence>
<evidence type="ECO:0000256" key="1">
    <source>
        <dbReference type="SAM" id="MobiDB-lite"/>
    </source>
</evidence>
<name>A0AAX4IZY1_9PEZI</name>
<dbReference type="RefSeq" id="XP_062785904.1">
    <property type="nucleotide sequence ID" value="XM_062929853.1"/>
</dbReference>
<evidence type="ECO:0000313" key="2">
    <source>
        <dbReference type="EMBL" id="WQF88683.1"/>
    </source>
</evidence>
<accession>A0AAX4IZY1</accession>
<dbReference type="Proteomes" id="UP001322277">
    <property type="component" value="Chromosome 9"/>
</dbReference>
<protein>
    <submittedName>
        <fullName evidence="2">Uncharacterized protein</fullName>
    </submittedName>
</protein>
<dbReference type="GeneID" id="87950197"/>